<protein>
    <recommendedName>
        <fullName evidence="3">Ketopantoate reductase C-terminal domain-containing protein</fullName>
    </recommendedName>
</protein>
<accession>A0ABP8L5J8</accession>
<dbReference type="Proteomes" id="UP001500622">
    <property type="component" value="Unassembled WGS sequence"/>
</dbReference>
<sequence length="47" mass="4738">MRCLVYGAVVAHGRQLGLATPVHETIVASLLPRELAARGGAGTGLPG</sequence>
<organism evidence="1 2">
    <name type="scientific">Georgenia halophila</name>
    <dbReference type="NCBI Taxonomy" id="620889"/>
    <lineage>
        <taxon>Bacteria</taxon>
        <taxon>Bacillati</taxon>
        <taxon>Actinomycetota</taxon>
        <taxon>Actinomycetes</taxon>
        <taxon>Micrococcales</taxon>
        <taxon>Bogoriellaceae</taxon>
        <taxon>Georgenia</taxon>
    </lineage>
</organism>
<comment type="caution">
    <text evidence="1">The sequence shown here is derived from an EMBL/GenBank/DDBJ whole genome shotgun (WGS) entry which is preliminary data.</text>
</comment>
<dbReference type="EMBL" id="BAABGN010000008">
    <property type="protein sequence ID" value="GAA4423256.1"/>
    <property type="molecule type" value="Genomic_DNA"/>
</dbReference>
<proteinExistence type="predicted"/>
<evidence type="ECO:0000313" key="1">
    <source>
        <dbReference type="EMBL" id="GAA4423256.1"/>
    </source>
</evidence>
<gene>
    <name evidence="1" type="ORF">GCM10023169_18640</name>
</gene>
<name>A0ABP8L5J8_9MICO</name>
<evidence type="ECO:0000313" key="2">
    <source>
        <dbReference type="Proteomes" id="UP001500622"/>
    </source>
</evidence>
<evidence type="ECO:0008006" key="3">
    <source>
        <dbReference type="Google" id="ProtNLM"/>
    </source>
</evidence>
<keyword evidence="2" id="KW-1185">Reference proteome</keyword>
<reference evidence="2" key="1">
    <citation type="journal article" date="2019" name="Int. J. Syst. Evol. Microbiol.">
        <title>The Global Catalogue of Microorganisms (GCM) 10K type strain sequencing project: providing services to taxonomists for standard genome sequencing and annotation.</title>
        <authorList>
            <consortium name="The Broad Institute Genomics Platform"/>
            <consortium name="The Broad Institute Genome Sequencing Center for Infectious Disease"/>
            <person name="Wu L."/>
            <person name="Ma J."/>
        </authorList>
    </citation>
    <scope>NUCLEOTIDE SEQUENCE [LARGE SCALE GENOMIC DNA]</scope>
    <source>
        <strain evidence="2">JCM 17810</strain>
    </source>
</reference>
<dbReference type="RefSeq" id="WP_345215984.1">
    <property type="nucleotide sequence ID" value="NZ_BAABGN010000008.1"/>
</dbReference>